<dbReference type="RefSeq" id="WP_042158074.1">
    <property type="nucleotide sequence ID" value="NZ_BBNO01000007.1"/>
</dbReference>
<sequence length="385" mass="39002">MVISRSLHCLRCARPAEGFDGCRTCAAEGIGVNTMPPLADLGGVDLTGYPGGPWGLPSALPVSGPPVTLGEGNTPLIRLRNDQDRDGADGPAGEVRLKHEGGNPTGSHKDRAMAVGVAAAVAAGADTVVAASSGNAGAAAAAYAARAGLRCVVFTNEAVPAGLRAQIDALGAERVVHPGTTADRNAAMARAVQEPGWYPLTSYSAPSPGGNPYANEGYKSVAYELARDLAGRRLDTVVVPTSRADLLAGIGRGFRELAAAGLIAREPRLVAAEPAAAAPFTAALRHPDRADQERTRVAAGPTVAFSLGEERPCWQGLDALWRSGGTAVAVNDEAISAEHRRLAAEGLLLEPSSAVGVAVARAQARTSGALVVAIGTATGLKGLGG</sequence>
<gene>
    <name evidence="6" type="primary">thrC</name>
    <name evidence="6" type="ORF">TPA0598_07_02360</name>
</gene>
<feature type="compositionally biased region" description="Basic and acidic residues" evidence="4">
    <location>
        <begin position="79"/>
        <end position="88"/>
    </location>
</feature>
<keyword evidence="2" id="KW-0663">Pyridoxal phosphate</keyword>
<dbReference type="OrthoDB" id="9778118at2"/>
<dbReference type="Proteomes" id="UP000048965">
    <property type="component" value="Unassembled WGS sequence"/>
</dbReference>
<dbReference type="GO" id="GO:0006567">
    <property type="term" value="P:L-threonine catabolic process"/>
    <property type="evidence" value="ECO:0007669"/>
    <property type="project" value="TreeGrafter"/>
</dbReference>
<comment type="caution">
    <text evidence="6">The sequence shown here is derived from an EMBL/GenBank/DDBJ whole genome shotgun (WGS) entry which is preliminary data.</text>
</comment>
<dbReference type="EMBL" id="BBNO01000007">
    <property type="protein sequence ID" value="GAO10512.1"/>
    <property type="molecule type" value="Genomic_DNA"/>
</dbReference>
<evidence type="ECO:0000313" key="6">
    <source>
        <dbReference type="EMBL" id="GAO10512.1"/>
    </source>
</evidence>
<comment type="cofactor">
    <cofactor evidence="1">
        <name>pyridoxal 5'-phosphate</name>
        <dbReference type="ChEBI" id="CHEBI:597326"/>
    </cofactor>
</comment>
<evidence type="ECO:0000256" key="4">
    <source>
        <dbReference type="SAM" id="MobiDB-lite"/>
    </source>
</evidence>
<evidence type="ECO:0000259" key="5">
    <source>
        <dbReference type="Pfam" id="PF00291"/>
    </source>
</evidence>
<dbReference type="InterPro" id="IPR001926">
    <property type="entry name" value="TrpB-like_PALP"/>
</dbReference>
<feature type="compositionally biased region" description="Basic and acidic residues" evidence="4">
    <location>
        <begin position="95"/>
        <end position="109"/>
    </location>
</feature>
<name>A0A0P4RCS9_9ACTN</name>
<dbReference type="InterPro" id="IPR036052">
    <property type="entry name" value="TrpB-like_PALP_sf"/>
</dbReference>
<keyword evidence="3" id="KW-0456">Lyase</keyword>
<reference evidence="6 7" key="2">
    <citation type="journal article" date="2015" name="Stand. Genomic Sci.">
        <title>Draft genome sequence of marine-derived Streptomyces sp. TP-A0598, a producer of anti-MRSA antibiotic lydicamycins.</title>
        <authorList>
            <person name="Komaki H."/>
            <person name="Ichikawa N."/>
            <person name="Hosoyama A."/>
            <person name="Fujita N."/>
            <person name="Igarashi Y."/>
        </authorList>
    </citation>
    <scope>NUCLEOTIDE SEQUENCE [LARGE SCALE GENOMIC DNA]</scope>
    <source>
        <strain evidence="6 7">NBRC 110027</strain>
    </source>
</reference>
<dbReference type="Pfam" id="PF00291">
    <property type="entry name" value="PALP"/>
    <property type="match status" value="1"/>
</dbReference>
<keyword evidence="7" id="KW-1185">Reference proteome</keyword>
<evidence type="ECO:0000256" key="3">
    <source>
        <dbReference type="ARBA" id="ARBA00023239"/>
    </source>
</evidence>
<dbReference type="GO" id="GO:0003941">
    <property type="term" value="F:L-serine ammonia-lyase activity"/>
    <property type="evidence" value="ECO:0007669"/>
    <property type="project" value="TreeGrafter"/>
</dbReference>
<reference evidence="7" key="1">
    <citation type="submission" date="2014-09" db="EMBL/GenBank/DDBJ databases">
        <title>Whole genome shotgun sequence of Streptomyces sp. NBRC 110027.</title>
        <authorList>
            <person name="Komaki H."/>
            <person name="Ichikawa N."/>
            <person name="Katano-Makiyama Y."/>
            <person name="Hosoyama A."/>
            <person name="Hashimoto M."/>
            <person name="Uohara A."/>
            <person name="Kitahashi Y."/>
            <person name="Ohji S."/>
            <person name="Kimura A."/>
            <person name="Yamazoe A."/>
            <person name="Igarashi Y."/>
            <person name="Fujita N."/>
        </authorList>
    </citation>
    <scope>NUCLEOTIDE SEQUENCE [LARGE SCALE GENOMIC DNA]</scope>
    <source>
        <strain evidence="7">NBRC 110027</strain>
    </source>
</reference>
<proteinExistence type="predicted"/>
<dbReference type="AlphaFoldDB" id="A0A0P4RCS9"/>
<dbReference type="GO" id="GO:0006565">
    <property type="term" value="P:L-serine catabolic process"/>
    <property type="evidence" value="ECO:0007669"/>
    <property type="project" value="TreeGrafter"/>
</dbReference>
<protein>
    <submittedName>
        <fullName evidence="6">Threonine synthase</fullName>
    </submittedName>
</protein>
<dbReference type="InterPro" id="IPR050147">
    <property type="entry name" value="Ser/Thr_Dehydratase"/>
</dbReference>
<organism evidence="6 7">
    <name type="scientific">Streptomyces lydicamycinicus</name>
    <dbReference type="NCBI Taxonomy" id="1546107"/>
    <lineage>
        <taxon>Bacteria</taxon>
        <taxon>Bacillati</taxon>
        <taxon>Actinomycetota</taxon>
        <taxon>Actinomycetes</taxon>
        <taxon>Kitasatosporales</taxon>
        <taxon>Streptomycetaceae</taxon>
        <taxon>Streptomyces</taxon>
    </lineage>
</organism>
<feature type="domain" description="Tryptophan synthase beta chain-like PALP" evidence="5">
    <location>
        <begin position="67"/>
        <end position="373"/>
    </location>
</feature>
<evidence type="ECO:0000256" key="1">
    <source>
        <dbReference type="ARBA" id="ARBA00001933"/>
    </source>
</evidence>
<dbReference type="PANTHER" id="PTHR48078:SF6">
    <property type="entry name" value="L-THREONINE DEHYDRATASE CATABOLIC TDCB"/>
    <property type="match status" value="1"/>
</dbReference>
<dbReference type="SUPFAM" id="SSF53686">
    <property type="entry name" value="Tryptophan synthase beta subunit-like PLP-dependent enzymes"/>
    <property type="match status" value="1"/>
</dbReference>
<feature type="region of interest" description="Disordered" evidence="4">
    <location>
        <begin position="77"/>
        <end position="109"/>
    </location>
</feature>
<evidence type="ECO:0000256" key="2">
    <source>
        <dbReference type="ARBA" id="ARBA00022898"/>
    </source>
</evidence>
<evidence type="ECO:0000313" key="7">
    <source>
        <dbReference type="Proteomes" id="UP000048965"/>
    </source>
</evidence>
<accession>A0A0P4RCS9</accession>
<dbReference type="GO" id="GO:0009097">
    <property type="term" value="P:isoleucine biosynthetic process"/>
    <property type="evidence" value="ECO:0007669"/>
    <property type="project" value="TreeGrafter"/>
</dbReference>
<dbReference type="GO" id="GO:0004794">
    <property type="term" value="F:threonine deaminase activity"/>
    <property type="evidence" value="ECO:0007669"/>
    <property type="project" value="TreeGrafter"/>
</dbReference>
<dbReference type="PANTHER" id="PTHR48078">
    <property type="entry name" value="THREONINE DEHYDRATASE, MITOCHONDRIAL-RELATED"/>
    <property type="match status" value="1"/>
</dbReference>
<dbReference type="Gene3D" id="3.40.50.1100">
    <property type="match status" value="2"/>
</dbReference>